<proteinExistence type="predicted"/>
<comment type="caution">
    <text evidence="1">The sequence shown here is derived from an EMBL/GenBank/DDBJ whole genome shotgun (WGS) entry which is preliminary data.</text>
</comment>
<reference evidence="1 2" key="1">
    <citation type="journal article" date="2015" name="Genome Biol. Evol.">
        <title>Comparative Genomics of a Bacterivorous Green Alga Reveals Evolutionary Causalities and Consequences of Phago-Mixotrophic Mode of Nutrition.</title>
        <authorList>
            <person name="Burns J.A."/>
            <person name="Paasch A."/>
            <person name="Narechania A."/>
            <person name="Kim E."/>
        </authorList>
    </citation>
    <scope>NUCLEOTIDE SEQUENCE [LARGE SCALE GENOMIC DNA]</scope>
    <source>
        <strain evidence="1 2">PLY_AMNH</strain>
    </source>
</reference>
<evidence type="ECO:0000313" key="2">
    <source>
        <dbReference type="Proteomes" id="UP001190700"/>
    </source>
</evidence>
<keyword evidence="2" id="KW-1185">Reference proteome</keyword>
<organism evidence="1 2">
    <name type="scientific">Cymbomonas tetramitiformis</name>
    <dbReference type="NCBI Taxonomy" id="36881"/>
    <lineage>
        <taxon>Eukaryota</taxon>
        <taxon>Viridiplantae</taxon>
        <taxon>Chlorophyta</taxon>
        <taxon>Pyramimonadophyceae</taxon>
        <taxon>Pyramimonadales</taxon>
        <taxon>Pyramimonadaceae</taxon>
        <taxon>Cymbomonas</taxon>
    </lineage>
</organism>
<evidence type="ECO:0000313" key="1">
    <source>
        <dbReference type="EMBL" id="KAK3277917.1"/>
    </source>
</evidence>
<dbReference type="Proteomes" id="UP001190700">
    <property type="component" value="Unassembled WGS sequence"/>
</dbReference>
<gene>
    <name evidence="1" type="ORF">CYMTET_14110</name>
</gene>
<name>A0AAE0GH44_9CHLO</name>
<feature type="non-terminal residue" evidence="1">
    <location>
        <position position="1"/>
    </location>
</feature>
<dbReference type="EMBL" id="LGRX02005766">
    <property type="protein sequence ID" value="KAK3277917.1"/>
    <property type="molecule type" value="Genomic_DNA"/>
</dbReference>
<protein>
    <submittedName>
        <fullName evidence="1">Uncharacterized protein</fullName>
    </submittedName>
</protein>
<sequence length="136" mass="14815">PHALLCDAESIKFYSAKKDFVERRIVSGEGNPGLLGLDVAMDISLIGDSDFFVGTFSSSLGRIGVMLMANKKNYVPPYISLDYAWCQAAEVDATAGCDEERLPDAPLFHVKGLRAFGSLRFPLSPVLLFARVCPLD</sequence>
<accession>A0AAE0GH44</accession>
<dbReference type="AlphaFoldDB" id="A0AAE0GH44"/>